<geneLocation type="mitochondrion" evidence="10"/>
<gene>
    <name evidence="10" type="primary">nad3</name>
</gene>
<protein>
    <recommendedName>
        <fullName evidence="3 9">NADH-ubiquinone oxidoreductase chain 3</fullName>
        <ecNumber evidence="9">7.1.1.2</ecNumber>
    </recommendedName>
</protein>
<dbReference type="Pfam" id="PF00507">
    <property type="entry name" value="Oxidored_q4"/>
    <property type="match status" value="1"/>
</dbReference>
<feature type="transmembrane region" description="Helical" evidence="9">
    <location>
        <begin position="63"/>
        <end position="85"/>
    </location>
</feature>
<evidence type="ECO:0000256" key="2">
    <source>
        <dbReference type="ARBA" id="ARBA00008472"/>
    </source>
</evidence>
<evidence type="ECO:0000256" key="5">
    <source>
        <dbReference type="ARBA" id="ARBA00022692"/>
    </source>
</evidence>
<keyword evidence="9" id="KW-0249">Electron transport</keyword>
<sequence>MDFGQIKVLLGVTCFLALLIYLLFHNVAFKNVFKTLKQTQQQQHGFYECGYRTRTAIAGRYNINMYIICTIAILYNIECIFLIIFFSSVATLCLLDLILICIYLLFFVIGISFELRLKNTDWDLQ</sequence>
<proteinExistence type="inferred from homology"/>
<keyword evidence="9" id="KW-0520">NAD</keyword>
<dbReference type="EMBL" id="GU057832">
    <property type="protein sequence ID" value="ADN85868.1"/>
    <property type="molecule type" value="Genomic_DNA"/>
</dbReference>
<keyword evidence="7 9" id="KW-0472">Membrane</keyword>
<dbReference type="AlphaFoldDB" id="F1AAJ0"/>
<evidence type="ECO:0000256" key="7">
    <source>
        <dbReference type="ARBA" id="ARBA00023136"/>
    </source>
</evidence>
<evidence type="ECO:0000256" key="9">
    <source>
        <dbReference type="RuleBase" id="RU003640"/>
    </source>
</evidence>
<evidence type="ECO:0000256" key="6">
    <source>
        <dbReference type="ARBA" id="ARBA00022989"/>
    </source>
</evidence>
<dbReference type="Gene3D" id="1.20.58.1610">
    <property type="entry name" value="NADH:ubiquinone/plastoquinone oxidoreductase, chain 3"/>
    <property type="match status" value="1"/>
</dbReference>
<comment type="subcellular location">
    <subcellularLocation>
        <location evidence="1">Membrane</location>
    </subcellularLocation>
    <subcellularLocation>
        <location evidence="9">Mitochondrion membrane</location>
        <topology evidence="9">Multi-pass membrane protein</topology>
    </subcellularLocation>
</comment>
<evidence type="ECO:0000256" key="8">
    <source>
        <dbReference type="ARBA" id="ARBA00049551"/>
    </source>
</evidence>
<accession>F1AAJ0</accession>
<reference evidence="10" key="1">
    <citation type="journal article" date="2011" name="Mol. Biol. Evol.">
        <title>The Organellar Genome and Metabolic Potential of the Hydrogen-Producing Mitochondrion of Nyctotherus ovalis.</title>
        <authorList>
            <person name="de Graaf R.M."/>
            <person name="Ricard G."/>
            <person name="van Alen T.A."/>
            <person name="Duarte I."/>
            <person name="Dutilh B.E."/>
            <person name="Burgtorf C."/>
            <person name="Kuiper J.W."/>
            <person name="van der Staay G.W."/>
            <person name="Tielens A.G."/>
            <person name="Huynen M.A."/>
            <person name="Hackstein J.H."/>
        </authorList>
    </citation>
    <scope>NUCLEOTIDE SEQUENCE</scope>
</reference>
<comment type="function">
    <text evidence="9">Core subunit of the mitochondrial membrane respiratory chain NADH dehydrogenase (Complex I) which catalyzes electron transfer from NADH through the respiratory chain, using ubiquinone as an electron acceptor. Essential for the catalytic activity of complex I.</text>
</comment>
<dbReference type="EC" id="7.1.1.2" evidence="9"/>
<evidence type="ECO:0000256" key="4">
    <source>
        <dbReference type="ARBA" id="ARBA00022448"/>
    </source>
</evidence>
<keyword evidence="4 9" id="KW-0813">Transport</keyword>
<evidence type="ECO:0000256" key="3">
    <source>
        <dbReference type="ARBA" id="ARBA00021007"/>
    </source>
</evidence>
<evidence type="ECO:0000313" key="10">
    <source>
        <dbReference type="EMBL" id="ADN85868.1"/>
    </source>
</evidence>
<keyword evidence="6 9" id="KW-1133">Transmembrane helix</keyword>
<dbReference type="GO" id="GO:0008137">
    <property type="term" value="F:NADH dehydrogenase (ubiquinone) activity"/>
    <property type="evidence" value="ECO:0007669"/>
    <property type="project" value="UniProtKB-UniRule"/>
</dbReference>
<organism evidence="10">
    <name type="scientific">Nyctotherus ovalis</name>
    <name type="common">Ciliate protozoan</name>
    <dbReference type="NCBI Taxonomy" id="70075"/>
    <lineage>
        <taxon>Eukaryota</taxon>
        <taxon>Sar</taxon>
        <taxon>Alveolata</taxon>
        <taxon>Ciliophora</taxon>
        <taxon>Intramacronucleata</taxon>
        <taxon>Armophorea</taxon>
        <taxon>Clevelandellida</taxon>
        <taxon>Nyctotheridae</taxon>
        <taxon>Nyctotherus</taxon>
    </lineage>
</organism>
<comment type="catalytic activity">
    <reaction evidence="8 9">
        <text>a ubiquinone + NADH + 5 H(+)(in) = a ubiquinol + NAD(+) + 4 H(+)(out)</text>
        <dbReference type="Rhea" id="RHEA:29091"/>
        <dbReference type="Rhea" id="RHEA-COMP:9565"/>
        <dbReference type="Rhea" id="RHEA-COMP:9566"/>
        <dbReference type="ChEBI" id="CHEBI:15378"/>
        <dbReference type="ChEBI" id="CHEBI:16389"/>
        <dbReference type="ChEBI" id="CHEBI:17976"/>
        <dbReference type="ChEBI" id="CHEBI:57540"/>
        <dbReference type="ChEBI" id="CHEBI:57945"/>
        <dbReference type="EC" id="7.1.1.2"/>
    </reaction>
</comment>
<keyword evidence="9" id="KW-0679">Respiratory chain</keyword>
<keyword evidence="9 10" id="KW-0496">Mitochondrion</keyword>
<keyword evidence="5 9" id="KW-0812">Transmembrane</keyword>
<feature type="transmembrane region" description="Helical" evidence="9">
    <location>
        <begin position="6"/>
        <end position="24"/>
    </location>
</feature>
<dbReference type="InterPro" id="IPR038430">
    <property type="entry name" value="NDAH_ubi_oxred_su3_sf"/>
</dbReference>
<feature type="transmembrane region" description="Helical" evidence="9">
    <location>
        <begin position="97"/>
        <end position="115"/>
    </location>
</feature>
<name>F1AAJ0_NYCOV</name>
<keyword evidence="9" id="KW-1278">Translocase</keyword>
<comment type="similarity">
    <text evidence="2 9">Belongs to the complex I subunit 3 family.</text>
</comment>
<dbReference type="GO" id="GO:0031966">
    <property type="term" value="C:mitochondrial membrane"/>
    <property type="evidence" value="ECO:0007669"/>
    <property type="project" value="UniProtKB-SubCell"/>
</dbReference>
<evidence type="ECO:0000256" key="1">
    <source>
        <dbReference type="ARBA" id="ARBA00004370"/>
    </source>
</evidence>
<keyword evidence="9 10" id="KW-0830">Ubiquinone</keyword>
<dbReference type="InterPro" id="IPR000440">
    <property type="entry name" value="NADH_UbQ/plastoQ_OxRdtase_su3"/>
</dbReference>